<name>A0A3A8N0G5_9BACT</name>
<keyword evidence="1" id="KW-0732">Signal</keyword>
<dbReference type="EMBL" id="RAWB01001146">
    <property type="protein sequence ID" value="RKH33432.1"/>
    <property type="molecule type" value="Genomic_DNA"/>
</dbReference>
<reference evidence="3" key="1">
    <citation type="submission" date="2018-09" db="EMBL/GenBank/DDBJ databases">
        <authorList>
            <person name="Livingstone P.G."/>
            <person name="Whitworth D.E."/>
        </authorList>
    </citation>
    <scope>NUCLEOTIDE SEQUENCE [LARGE SCALE GENOMIC DNA]</scope>
    <source>
        <strain evidence="3">CA051B</strain>
    </source>
</reference>
<feature type="signal peptide" evidence="1">
    <location>
        <begin position="1"/>
        <end position="25"/>
    </location>
</feature>
<proteinExistence type="predicted"/>
<dbReference type="AlphaFoldDB" id="A0A3A8N0G5"/>
<sequence>MALAAVVCAVAFASFLGVMGPAARAPDGAGSRWDASATRAPCGQWARWEAGLLHASHVGAPVPASRDQLDPGGVGARPPTPFVPRMDSLRALLARYDARVQAQAQRLLAHALPPQLAPLADRPRTVNCPAQGPPARG</sequence>
<feature type="chain" id="PRO_5017330480" evidence="1">
    <location>
        <begin position="26"/>
        <end position="137"/>
    </location>
</feature>
<accession>A0A3A8N0G5</accession>
<organism evidence="2 3">
    <name type="scientific">Corallococcus llansteffanensis</name>
    <dbReference type="NCBI Taxonomy" id="2316731"/>
    <lineage>
        <taxon>Bacteria</taxon>
        <taxon>Pseudomonadati</taxon>
        <taxon>Myxococcota</taxon>
        <taxon>Myxococcia</taxon>
        <taxon>Myxococcales</taxon>
        <taxon>Cystobacterineae</taxon>
        <taxon>Myxococcaceae</taxon>
        <taxon>Corallococcus</taxon>
    </lineage>
</organism>
<gene>
    <name evidence="2" type="ORF">D7V93_43850</name>
</gene>
<evidence type="ECO:0000313" key="2">
    <source>
        <dbReference type="EMBL" id="RKH33432.1"/>
    </source>
</evidence>
<keyword evidence="3" id="KW-1185">Reference proteome</keyword>
<dbReference type="Proteomes" id="UP000272888">
    <property type="component" value="Unassembled WGS sequence"/>
</dbReference>
<protein>
    <submittedName>
        <fullName evidence="2">Uncharacterized protein</fullName>
    </submittedName>
</protein>
<evidence type="ECO:0000256" key="1">
    <source>
        <dbReference type="SAM" id="SignalP"/>
    </source>
</evidence>
<evidence type="ECO:0000313" key="3">
    <source>
        <dbReference type="Proteomes" id="UP000272888"/>
    </source>
</evidence>
<comment type="caution">
    <text evidence="2">The sequence shown here is derived from an EMBL/GenBank/DDBJ whole genome shotgun (WGS) entry which is preliminary data.</text>
</comment>